<dbReference type="RefSeq" id="WP_184748510.1">
    <property type="nucleotide sequence ID" value="NZ_JACHGJ010000010.1"/>
</dbReference>
<dbReference type="AlphaFoldDB" id="A0A841RIB9"/>
<dbReference type="EMBL" id="JACHGJ010000010">
    <property type="protein sequence ID" value="MBB6482278.1"/>
    <property type="molecule type" value="Genomic_DNA"/>
</dbReference>
<dbReference type="PANTHER" id="PTHR39173:SF1">
    <property type="entry name" value="ACETYLTRANSFERASE"/>
    <property type="match status" value="1"/>
</dbReference>
<evidence type="ECO:0000313" key="2">
    <source>
        <dbReference type="EMBL" id="MBB6482278.1"/>
    </source>
</evidence>
<protein>
    <submittedName>
        <fullName evidence="2">Putative acetyltransferase</fullName>
    </submittedName>
</protein>
<dbReference type="Gene3D" id="3.40.630.30">
    <property type="match status" value="1"/>
</dbReference>
<keyword evidence="2" id="KW-0808">Transferase</keyword>
<evidence type="ECO:0000259" key="1">
    <source>
        <dbReference type="PROSITE" id="PS51186"/>
    </source>
</evidence>
<dbReference type="SUPFAM" id="SSF55729">
    <property type="entry name" value="Acyl-CoA N-acyltransferases (Nat)"/>
    <property type="match status" value="1"/>
</dbReference>
<organism evidence="2 3">
    <name type="scientific">Spirochaeta isovalerica</name>
    <dbReference type="NCBI Taxonomy" id="150"/>
    <lineage>
        <taxon>Bacteria</taxon>
        <taxon>Pseudomonadati</taxon>
        <taxon>Spirochaetota</taxon>
        <taxon>Spirochaetia</taxon>
        <taxon>Spirochaetales</taxon>
        <taxon>Spirochaetaceae</taxon>
        <taxon>Spirochaeta</taxon>
    </lineage>
</organism>
<accession>A0A841RIB9</accession>
<feature type="domain" description="N-acetyltransferase" evidence="1">
    <location>
        <begin position="3"/>
        <end position="166"/>
    </location>
</feature>
<dbReference type="PANTHER" id="PTHR39173">
    <property type="entry name" value="ACETYLTRANSFERASE"/>
    <property type="match status" value="1"/>
</dbReference>
<keyword evidence="3" id="KW-1185">Reference proteome</keyword>
<name>A0A841RIB9_9SPIO</name>
<evidence type="ECO:0000313" key="3">
    <source>
        <dbReference type="Proteomes" id="UP000587760"/>
    </source>
</evidence>
<dbReference type="InterPro" id="IPR000182">
    <property type="entry name" value="GNAT_dom"/>
</dbReference>
<comment type="caution">
    <text evidence="2">The sequence shown here is derived from an EMBL/GenBank/DDBJ whole genome shotgun (WGS) entry which is preliminary data.</text>
</comment>
<dbReference type="Pfam" id="PF00583">
    <property type="entry name" value="Acetyltransf_1"/>
    <property type="match status" value="1"/>
</dbReference>
<dbReference type="GO" id="GO:0016747">
    <property type="term" value="F:acyltransferase activity, transferring groups other than amino-acyl groups"/>
    <property type="evidence" value="ECO:0007669"/>
    <property type="project" value="InterPro"/>
</dbReference>
<reference evidence="2 3" key="1">
    <citation type="submission" date="2020-08" db="EMBL/GenBank/DDBJ databases">
        <title>Genomic Encyclopedia of Type Strains, Phase IV (KMG-IV): sequencing the most valuable type-strain genomes for metagenomic binning, comparative biology and taxonomic classification.</title>
        <authorList>
            <person name="Goeker M."/>
        </authorList>
    </citation>
    <scope>NUCLEOTIDE SEQUENCE [LARGE SCALE GENOMIC DNA]</scope>
    <source>
        <strain evidence="2 3">DSM 2461</strain>
    </source>
</reference>
<sequence length="166" mass="18684">MSLKLKPFSPLDGKKEWELIQKIGEGENGFMNDGFGIPFESFDGYILKNVEMSNGINLKSHLVPQTSYWLTDGETLMGYGKIRHYLNEALLKKGGHIGYCVAPEFRGEGYGKELLKLLLERARYKGIDSALITCSSGNISSQRVIQANGGILQKADENDHWYWVHL</sequence>
<proteinExistence type="predicted"/>
<dbReference type="InterPro" id="IPR016181">
    <property type="entry name" value="Acyl_CoA_acyltransferase"/>
</dbReference>
<dbReference type="Proteomes" id="UP000587760">
    <property type="component" value="Unassembled WGS sequence"/>
</dbReference>
<gene>
    <name evidence="2" type="ORF">HNR50_003967</name>
</gene>
<dbReference type="PROSITE" id="PS51186">
    <property type="entry name" value="GNAT"/>
    <property type="match status" value="1"/>
</dbReference>